<name>R7UK14_CAPTE</name>
<dbReference type="InterPro" id="IPR050281">
    <property type="entry name" value="Flavin_monoamine_oxidase"/>
</dbReference>
<dbReference type="Gene3D" id="3.90.660.10">
    <property type="match status" value="1"/>
</dbReference>
<dbReference type="EnsemblMetazoa" id="CapteT93558">
    <property type="protein sequence ID" value="CapteP93558"/>
    <property type="gene ID" value="CapteG93558"/>
</dbReference>
<dbReference type="OrthoDB" id="5046242at2759"/>
<reference evidence="4" key="1">
    <citation type="submission" date="2012-12" db="EMBL/GenBank/DDBJ databases">
        <authorList>
            <person name="Hellsten U."/>
            <person name="Grimwood J."/>
            <person name="Chapman J.A."/>
            <person name="Shapiro H."/>
            <person name="Aerts A."/>
            <person name="Otillar R.P."/>
            <person name="Terry A.Y."/>
            <person name="Boore J.L."/>
            <person name="Simakov O."/>
            <person name="Marletaz F."/>
            <person name="Cho S.-J."/>
            <person name="Edsinger-Gonzales E."/>
            <person name="Havlak P."/>
            <person name="Kuo D.-H."/>
            <person name="Larsson T."/>
            <person name="Lv J."/>
            <person name="Arendt D."/>
            <person name="Savage R."/>
            <person name="Osoegawa K."/>
            <person name="de Jong P."/>
            <person name="Lindberg D.R."/>
            <person name="Seaver E.C."/>
            <person name="Weisblat D.A."/>
            <person name="Putnam N.H."/>
            <person name="Grigoriev I.V."/>
            <person name="Rokhsar D.S."/>
        </authorList>
    </citation>
    <scope>NUCLEOTIDE SEQUENCE</scope>
    <source>
        <strain evidence="4">I ESC-2004</strain>
    </source>
</reference>
<evidence type="ECO:0000259" key="1">
    <source>
        <dbReference type="Pfam" id="PF01593"/>
    </source>
</evidence>
<feature type="domain" description="Amine oxidase" evidence="1">
    <location>
        <begin position="11"/>
        <end position="485"/>
    </location>
</feature>
<keyword evidence="4" id="KW-1185">Reference proteome</keyword>
<dbReference type="AlphaFoldDB" id="R7UK14"/>
<organism evidence="2">
    <name type="scientific">Capitella teleta</name>
    <name type="common">Polychaete worm</name>
    <dbReference type="NCBI Taxonomy" id="283909"/>
    <lineage>
        <taxon>Eukaryota</taxon>
        <taxon>Metazoa</taxon>
        <taxon>Spiralia</taxon>
        <taxon>Lophotrochozoa</taxon>
        <taxon>Annelida</taxon>
        <taxon>Polychaeta</taxon>
        <taxon>Sedentaria</taxon>
        <taxon>Scolecida</taxon>
        <taxon>Capitellidae</taxon>
        <taxon>Capitella</taxon>
    </lineage>
</organism>
<evidence type="ECO:0000313" key="3">
    <source>
        <dbReference type="EnsemblMetazoa" id="CapteP93558"/>
    </source>
</evidence>
<dbReference type="Proteomes" id="UP000014760">
    <property type="component" value="Unassembled WGS sequence"/>
</dbReference>
<sequence length="497" mass="55958">MVSVGIIGGGLAGLSAAAELRKQGFRDVTILEARDRTGGRIHTKQYEEKFIEMGAQYIHGQGSNPVYKIALTEQLLYDKHDEKTLPFEDPVNNHFHRSDGTRIDPDLVQETHVELEQILDAGEMESLLDAKDGVSSISVGGFVRELYSKKLKQSNLPEHIKHTKESLMFWRMQMERTESACNTMDELSMDAWREYDDPVGSDGIVFKKKGFQGILDFFLKQIPASSIKLNCPVESIAWDEVSVQQEEANVKVNANRVPRTAVTTTKGDTFFFDYVIVTCPLGVLKKHASTMFKPELPVVKTKAIENIGFGTVNKIFLAFDEPFWDKDCKSFQLVWHPEDDFHDLDLLVRQDTPWYQSLHSIDTVDGVSDLLIGWIPGRAAQQTEEIAEDILLDLCHELLVKFTGNAVIPRPSRLFRSHWSLDEYSLGSYSYIPKGFTAKLCDDLKEPLPSAKAPRLLFAGEATHANEYSTAQGALETGQTAAQIIVKHTDMFLNLER</sequence>
<dbReference type="HOGENOM" id="CLU_004498_2_3_1"/>
<dbReference type="PANTHER" id="PTHR10742">
    <property type="entry name" value="FLAVIN MONOAMINE OXIDASE"/>
    <property type="match status" value="1"/>
</dbReference>
<dbReference type="InterPro" id="IPR036188">
    <property type="entry name" value="FAD/NAD-bd_sf"/>
</dbReference>
<evidence type="ECO:0000313" key="2">
    <source>
        <dbReference type="EMBL" id="ELU04138.1"/>
    </source>
</evidence>
<dbReference type="STRING" id="283909.R7UK14"/>
<dbReference type="GO" id="GO:0046592">
    <property type="term" value="F:polyamine oxidase activity"/>
    <property type="evidence" value="ECO:0007669"/>
    <property type="project" value="TreeGrafter"/>
</dbReference>
<dbReference type="SUPFAM" id="SSF51905">
    <property type="entry name" value="FAD/NAD(P)-binding domain"/>
    <property type="match status" value="1"/>
</dbReference>
<protein>
    <recommendedName>
        <fullName evidence="1">Amine oxidase domain-containing protein</fullName>
    </recommendedName>
</protein>
<reference evidence="3" key="3">
    <citation type="submission" date="2015-06" db="UniProtKB">
        <authorList>
            <consortium name="EnsemblMetazoa"/>
        </authorList>
    </citation>
    <scope>IDENTIFICATION</scope>
</reference>
<proteinExistence type="predicted"/>
<accession>R7UK14</accession>
<dbReference type="PANTHER" id="PTHR10742:SF416">
    <property type="entry name" value="SPERMINE OXIDASE"/>
    <property type="match status" value="1"/>
</dbReference>
<dbReference type="Pfam" id="PF01593">
    <property type="entry name" value="Amino_oxidase"/>
    <property type="match status" value="1"/>
</dbReference>
<dbReference type="Gene3D" id="3.50.50.60">
    <property type="entry name" value="FAD/NAD(P)-binding domain"/>
    <property type="match status" value="1"/>
</dbReference>
<evidence type="ECO:0000313" key="4">
    <source>
        <dbReference type="Proteomes" id="UP000014760"/>
    </source>
</evidence>
<dbReference type="OMA" id="KEWNDYG"/>
<dbReference type="EMBL" id="KB302615">
    <property type="protein sequence ID" value="ELU04138.1"/>
    <property type="molecule type" value="Genomic_DNA"/>
</dbReference>
<dbReference type="InterPro" id="IPR002937">
    <property type="entry name" value="Amino_oxidase"/>
</dbReference>
<reference evidence="2 4" key="2">
    <citation type="journal article" date="2013" name="Nature">
        <title>Insights into bilaterian evolution from three spiralian genomes.</title>
        <authorList>
            <person name="Simakov O."/>
            <person name="Marletaz F."/>
            <person name="Cho S.J."/>
            <person name="Edsinger-Gonzales E."/>
            <person name="Havlak P."/>
            <person name="Hellsten U."/>
            <person name="Kuo D.H."/>
            <person name="Larsson T."/>
            <person name="Lv J."/>
            <person name="Arendt D."/>
            <person name="Savage R."/>
            <person name="Osoegawa K."/>
            <person name="de Jong P."/>
            <person name="Grimwood J."/>
            <person name="Chapman J.A."/>
            <person name="Shapiro H."/>
            <person name="Aerts A."/>
            <person name="Otillar R.P."/>
            <person name="Terry A.Y."/>
            <person name="Boore J.L."/>
            <person name="Grigoriev I.V."/>
            <person name="Lindberg D.R."/>
            <person name="Seaver E.C."/>
            <person name="Weisblat D.A."/>
            <person name="Putnam N.H."/>
            <person name="Rokhsar D.S."/>
        </authorList>
    </citation>
    <scope>NUCLEOTIDE SEQUENCE</scope>
    <source>
        <strain evidence="2 4">I ESC-2004</strain>
    </source>
</reference>
<dbReference type="EMBL" id="AMQN01001462">
    <property type="status" value="NOT_ANNOTATED_CDS"/>
    <property type="molecule type" value="Genomic_DNA"/>
</dbReference>
<gene>
    <name evidence="2" type="ORF">CAPTEDRAFT_93558</name>
</gene>
<dbReference type="SUPFAM" id="SSF54373">
    <property type="entry name" value="FAD-linked reductases, C-terminal domain"/>
    <property type="match status" value="1"/>
</dbReference>